<organism evidence="2">
    <name type="scientific">hydrothermal vent metagenome</name>
    <dbReference type="NCBI Taxonomy" id="652676"/>
    <lineage>
        <taxon>unclassified sequences</taxon>
        <taxon>metagenomes</taxon>
        <taxon>ecological metagenomes</taxon>
    </lineage>
</organism>
<name>A0A3B0WPQ1_9ZZZZ</name>
<reference evidence="2" key="1">
    <citation type="submission" date="2018-06" db="EMBL/GenBank/DDBJ databases">
        <authorList>
            <person name="Zhirakovskaya E."/>
        </authorList>
    </citation>
    <scope>NUCLEOTIDE SEQUENCE</scope>
</reference>
<dbReference type="InterPro" id="IPR021136">
    <property type="entry name" value="Flagellar_hook_control-like_C"/>
</dbReference>
<evidence type="ECO:0000259" key="1">
    <source>
        <dbReference type="Pfam" id="PF02120"/>
    </source>
</evidence>
<evidence type="ECO:0000313" key="2">
    <source>
        <dbReference type="EMBL" id="VAW57301.1"/>
    </source>
</evidence>
<dbReference type="EMBL" id="UOFF01000369">
    <property type="protein sequence ID" value="VAW57301.1"/>
    <property type="molecule type" value="Genomic_DNA"/>
</dbReference>
<feature type="domain" description="Flagellar hook-length control protein-like C-terminal" evidence="1">
    <location>
        <begin position="373"/>
        <end position="449"/>
    </location>
</feature>
<dbReference type="AlphaFoldDB" id="A0A3B0WPQ1"/>
<sequence>MEIPPLKQSNTIKARIISDITKAWKVGQVLNGTTERGGNTASNVLIKIGQQMVEAKTPIPLKQGQEVKLLVKTAFDVSTNTTLTKLPILSILKTATLAPRENDIAGIKLRQFISVQQSFSQVQAIADTLTTDKKTHEKLPSPLKTLLTNLQSTLQVKTQNISATQLKQQILNSGIFLESKLIQQSTINTLSNTTNNSLSNDFKYQLLSIKSELMSLLPNKNMSNTSHQHVLQLTSLINQENTPLRNTQAIFLINKLISLLPKTSLTQISNFLNDSNSTSSIPKEINFLNKIIAFTFAQNIAPKVHEQINYQLMLLELSQLVEQAISKVTSLQLQPMSRDGDNMLLLLFNLVFKDSSERFDIGYRIQEVGEEQKNEKQNPDEKHWSVTLDFNFKTLGKVQSTIDLIGNKITSKFNTEHKKTAKKIQQLFPLLKSSFINAGLNITHLSVENTLTENKPHINYLMNLLDENI</sequence>
<gene>
    <name evidence="2" type="ORF">MNBD_GAMMA07-101</name>
</gene>
<dbReference type="Gene3D" id="3.30.750.140">
    <property type="match status" value="1"/>
</dbReference>
<dbReference type="Pfam" id="PF02120">
    <property type="entry name" value="Flg_hook"/>
    <property type="match status" value="1"/>
</dbReference>
<accession>A0A3B0WPQ1</accession>
<protein>
    <recommendedName>
        <fullName evidence="1">Flagellar hook-length control protein-like C-terminal domain-containing protein</fullName>
    </recommendedName>
</protein>
<proteinExistence type="predicted"/>
<dbReference type="InterPro" id="IPR038610">
    <property type="entry name" value="FliK-like_C_sf"/>
</dbReference>